<name>A0ABQ1JHW0_9PROT</name>
<comment type="caution">
    <text evidence="2">The sequence shown here is derived from an EMBL/GenBank/DDBJ whole genome shotgun (WGS) entry which is preliminary data.</text>
</comment>
<organism evidence="2 3">
    <name type="scientific">Henriciella pelagia</name>
    <dbReference type="NCBI Taxonomy" id="1977912"/>
    <lineage>
        <taxon>Bacteria</taxon>
        <taxon>Pseudomonadati</taxon>
        <taxon>Pseudomonadota</taxon>
        <taxon>Alphaproteobacteria</taxon>
        <taxon>Hyphomonadales</taxon>
        <taxon>Hyphomonadaceae</taxon>
        <taxon>Henriciella</taxon>
    </lineage>
</organism>
<feature type="transmembrane region" description="Helical" evidence="1">
    <location>
        <begin position="108"/>
        <end position="128"/>
    </location>
</feature>
<feature type="transmembrane region" description="Helical" evidence="1">
    <location>
        <begin position="12"/>
        <end position="34"/>
    </location>
</feature>
<reference evidence="3" key="1">
    <citation type="journal article" date="2019" name="Int. J. Syst. Evol. Microbiol.">
        <title>The Global Catalogue of Microorganisms (GCM) 10K type strain sequencing project: providing services to taxonomists for standard genome sequencing and annotation.</title>
        <authorList>
            <consortium name="The Broad Institute Genomics Platform"/>
            <consortium name="The Broad Institute Genome Sequencing Center for Infectious Disease"/>
            <person name="Wu L."/>
            <person name="Ma J."/>
        </authorList>
    </citation>
    <scope>NUCLEOTIDE SEQUENCE [LARGE SCALE GENOMIC DNA]</scope>
    <source>
        <strain evidence="3">CGMCC 1.15928</strain>
    </source>
</reference>
<evidence type="ECO:0008006" key="4">
    <source>
        <dbReference type="Google" id="ProtNLM"/>
    </source>
</evidence>
<keyword evidence="1" id="KW-0812">Transmembrane</keyword>
<feature type="transmembrane region" description="Helical" evidence="1">
    <location>
        <begin position="195"/>
        <end position="216"/>
    </location>
</feature>
<accession>A0ABQ1JHW0</accession>
<dbReference type="RefSeq" id="WP_084394685.1">
    <property type="nucleotide sequence ID" value="NZ_BMKF01000001.1"/>
</dbReference>
<keyword evidence="1" id="KW-0472">Membrane</keyword>
<keyword evidence="1" id="KW-1133">Transmembrane helix</keyword>
<protein>
    <recommendedName>
        <fullName evidence="4">DUF2306 domain-containing protein</fullName>
    </recommendedName>
</protein>
<evidence type="ECO:0000256" key="1">
    <source>
        <dbReference type="SAM" id="Phobius"/>
    </source>
</evidence>
<proteinExistence type="predicted"/>
<feature type="transmembrane region" description="Helical" evidence="1">
    <location>
        <begin position="46"/>
        <end position="66"/>
    </location>
</feature>
<dbReference type="Proteomes" id="UP000628854">
    <property type="component" value="Unassembled WGS sequence"/>
</dbReference>
<sequence length="225" mass="24654">MAKRRPKAGEAFFQYFSLFLLVIALVGLGARAALDYTNESQPPLIVAAHAVLMLVWYVLVPFQASLIRGRDINRHKRFGVLSLAVAGGLVYTGVYAAGRHFLIHEDPYAVLASAQTVFSYAILYLLGFIGRRLPSAHKRFMIYASISILPPALIGLFAAFGLPALFILPLWLVLMLVPIGYDWHKHKTVYASTSISAAFVIVGMLVALAVGLHPAWATYLEGVRA</sequence>
<feature type="transmembrane region" description="Helical" evidence="1">
    <location>
        <begin position="78"/>
        <end position="96"/>
    </location>
</feature>
<keyword evidence="3" id="KW-1185">Reference proteome</keyword>
<evidence type="ECO:0000313" key="3">
    <source>
        <dbReference type="Proteomes" id="UP000628854"/>
    </source>
</evidence>
<gene>
    <name evidence="2" type="ORF">GCM10011503_14970</name>
</gene>
<evidence type="ECO:0000313" key="2">
    <source>
        <dbReference type="EMBL" id="GGB67187.1"/>
    </source>
</evidence>
<dbReference type="EMBL" id="BMKF01000001">
    <property type="protein sequence ID" value="GGB67187.1"/>
    <property type="molecule type" value="Genomic_DNA"/>
</dbReference>